<reference evidence="1" key="1">
    <citation type="journal article" date="2014" name="Front. Microbiol.">
        <title>High frequency of phylogenetically diverse reductive dehalogenase-homologous genes in deep subseafloor sedimentary metagenomes.</title>
        <authorList>
            <person name="Kawai M."/>
            <person name="Futagami T."/>
            <person name="Toyoda A."/>
            <person name="Takaki Y."/>
            <person name="Nishi S."/>
            <person name="Hori S."/>
            <person name="Arai W."/>
            <person name="Tsubouchi T."/>
            <person name="Morono Y."/>
            <person name="Uchiyama I."/>
            <person name="Ito T."/>
            <person name="Fujiyama A."/>
            <person name="Inagaki F."/>
            <person name="Takami H."/>
        </authorList>
    </citation>
    <scope>NUCLEOTIDE SEQUENCE</scope>
    <source>
        <strain evidence="1">Expedition CK06-06</strain>
    </source>
</reference>
<proteinExistence type="predicted"/>
<name>X1S9D5_9ZZZZ</name>
<evidence type="ECO:0000313" key="1">
    <source>
        <dbReference type="EMBL" id="GAI89657.1"/>
    </source>
</evidence>
<gene>
    <name evidence="1" type="ORF">S12H4_34253</name>
</gene>
<organism evidence="1">
    <name type="scientific">marine sediment metagenome</name>
    <dbReference type="NCBI Taxonomy" id="412755"/>
    <lineage>
        <taxon>unclassified sequences</taxon>
        <taxon>metagenomes</taxon>
        <taxon>ecological metagenomes</taxon>
    </lineage>
</organism>
<comment type="caution">
    <text evidence="1">The sequence shown here is derived from an EMBL/GenBank/DDBJ whole genome shotgun (WGS) entry which is preliminary data.</text>
</comment>
<dbReference type="EMBL" id="BARW01020253">
    <property type="protein sequence ID" value="GAI89657.1"/>
    <property type="molecule type" value="Genomic_DNA"/>
</dbReference>
<protein>
    <submittedName>
        <fullName evidence="1">Uncharacterized protein</fullName>
    </submittedName>
</protein>
<sequence length="141" mass="16952">MYVSSSFSGDCPAFIKDDYNTETHNAELKLKDNLRQFESDLIDGRTSLYKIIKEKVPDSEKLEKFIADKKDARWITYHMELELRKSFFELFLNMHKEQFDWLFNRKYINKRNYSSFLNKLRTQFDKFVCVDGLGEITEIYS</sequence>
<dbReference type="AlphaFoldDB" id="X1S9D5"/>
<accession>X1S9D5</accession>